<evidence type="ECO:0000313" key="2">
    <source>
        <dbReference type="Proteomes" id="UP000627292"/>
    </source>
</evidence>
<protein>
    <submittedName>
        <fullName evidence="1">Uncharacterized protein</fullName>
    </submittedName>
</protein>
<evidence type="ECO:0000313" key="1">
    <source>
        <dbReference type="EMBL" id="GGH81387.1"/>
    </source>
</evidence>
<sequence length="69" mass="7954">MFWNKSEKPAGKVPWFPGGLPGLAGDIYMLRHTMLKLSDSSLLLSQHLPEHTDEPVEFEDFTINDRHKF</sequence>
<dbReference type="EMBL" id="BMIB01000006">
    <property type="protein sequence ID" value="GGH81387.1"/>
    <property type="molecule type" value="Genomic_DNA"/>
</dbReference>
<dbReference type="AlphaFoldDB" id="A0A917J6K7"/>
<dbReference type="Proteomes" id="UP000627292">
    <property type="component" value="Unassembled WGS sequence"/>
</dbReference>
<keyword evidence="2" id="KW-1185">Reference proteome</keyword>
<name>A0A917J6K7_9BACT</name>
<accession>A0A917J6K7</accession>
<proteinExistence type="predicted"/>
<comment type="caution">
    <text evidence="1">The sequence shown here is derived from an EMBL/GenBank/DDBJ whole genome shotgun (WGS) entry which is preliminary data.</text>
</comment>
<gene>
    <name evidence="1" type="ORF">GCM10011379_53700</name>
</gene>
<reference evidence="1" key="1">
    <citation type="journal article" date="2014" name="Int. J. Syst. Evol. Microbiol.">
        <title>Complete genome sequence of Corynebacterium casei LMG S-19264T (=DSM 44701T), isolated from a smear-ripened cheese.</title>
        <authorList>
            <consortium name="US DOE Joint Genome Institute (JGI-PGF)"/>
            <person name="Walter F."/>
            <person name="Albersmeier A."/>
            <person name="Kalinowski J."/>
            <person name="Ruckert C."/>
        </authorList>
    </citation>
    <scope>NUCLEOTIDE SEQUENCE</scope>
    <source>
        <strain evidence="1">CGMCC 1.15290</strain>
    </source>
</reference>
<organism evidence="1 2">
    <name type="scientific">Filimonas zeae</name>
    <dbReference type="NCBI Taxonomy" id="1737353"/>
    <lineage>
        <taxon>Bacteria</taxon>
        <taxon>Pseudomonadati</taxon>
        <taxon>Bacteroidota</taxon>
        <taxon>Chitinophagia</taxon>
        <taxon>Chitinophagales</taxon>
        <taxon>Chitinophagaceae</taxon>
        <taxon>Filimonas</taxon>
    </lineage>
</organism>
<reference evidence="1" key="2">
    <citation type="submission" date="2020-09" db="EMBL/GenBank/DDBJ databases">
        <authorList>
            <person name="Sun Q."/>
            <person name="Zhou Y."/>
        </authorList>
    </citation>
    <scope>NUCLEOTIDE SEQUENCE</scope>
    <source>
        <strain evidence="1">CGMCC 1.15290</strain>
    </source>
</reference>